<keyword evidence="5" id="KW-1185">Reference proteome</keyword>
<sequence length="155" mass="17583">MTQTMQIRPIRPEDYAMWKPLWDGYNAFYGRSGPTALADDITQVTWQRFFNPIEPVFALVAEQDGKLIGLVHYLFHRGTTRIEPVCYLQDLFTDANARGRGCGRALIEGVYAQARLAGARRVYWQTQVGNAAGRALYDKVAEHKGFIVYAHEVEA</sequence>
<accession>A0ABN4TN71</accession>
<dbReference type="PANTHER" id="PTHR43877">
    <property type="entry name" value="AMINOALKYLPHOSPHONATE N-ACETYLTRANSFERASE-RELATED-RELATED"/>
    <property type="match status" value="1"/>
</dbReference>
<dbReference type="Proteomes" id="UP000177515">
    <property type="component" value="Chromosome 1"/>
</dbReference>
<dbReference type="SUPFAM" id="SSF55729">
    <property type="entry name" value="Acyl-CoA N-acyltransferases (Nat)"/>
    <property type="match status" value="1"/>
</dbReference>
<evidence type="ECO:0000256" key="1">
    <source>
        <dbReference type="ARBA" id="ARBA00022679"/>
    </source>
</evidence>
<protein>
    <submittedName>
        <fullName evidence="4">GNAT family N-acetyltransferase</fullName>
    </submittedName>
</protein>
<dbReference type="CDD" id="cd04301">
    <property type="entry name" value="NAT_SF"/>
    <property type="match status" value="1"/>
</dbReference>
<dbReference type="InterPro" id="IPR050832">
    <property type="entry name" value="Bact_Acetyltransf"/>
</dbReference>
<gene>
    <name evidence="4" type="ORF">BKK80_11985</name>
</gene>
<reference evidence="4 5" key="1">
    <citation type="submission" date="2016-10" db="EMBL/GenBank/DDBJ databases">
        <title>Complete genome sequences of three Cupriavidus strains isolated from various Malaysian environments.</title>
        <authorList>
            <person name="Abdullah A.A.-A."/>
            <person name="Shafie N.A.H."/>
            <person name="Lau N.S."/>
        </authorList>
    </citation>
    <scope>NUCLEOTIDE SEQUENCE [LARGE SCALE GENOMIC DNA]</scope>
    <source>
        <strain evidence="4 5">USMAA1020</strain>
    </source>
</reference>
<evidence type="ECO:0000259" key="3">
    <source>
        <dbReference type="PROSITE" id="PS51186"/>
    </source>
</evidence>
<keyword evidence="2" id="KW-0012">Acyltransferase</keyword>
<feature type="domain" description="N-acetyltransferase" evidence="3">
    <location>
        <begin position="5"/>
        <end position="155"/>
    </location>
</feature>
<evidence type="ECO:0000313" key="5">
    <source>
        <dbReference type="Proteomes" id="UP000177515"/>
    </source>
</evidence>
<dbReference type="Gene3D" id="3.40.630.30">
    <property type="match status" value="1"/>
</dbReference>
<dbReference type="Pfam" id="PF00583">
    <property type="entry name" value="Acetyltransf_1"/>
    <property type="match status" value="1"/>
</dbReference>
<dbReference type="EMBL" id="CP017754">
    <property type="protein sequence ID" value="AOZ06458.1"/>
    <property type="molecule type" value="Genomic_DNA"/>
</dbReference>
<proteinExistence type="predicted"/>
<dbReference type="PROSITE" id="PS51186">
    <property type="entry name" value="GNAT"/>
    <property type="match status" value="1"/>
</dbReference>
<keyword evidence="1" id="KW-0808">Transferase</keyword>
<name>A0ABN4TN71_9BURK</name>
<organism evidence="4 5">
    <name type="scientific">Cupriavidus malaysiensis</name>
    <dbReference type="NCBI Taxonomy" id="367825"/>
    <lineage>
        <taxon>Bacteria</taxon>
        <taxon>Pseudomonadati</taxon>
        <taxon>Pseudomonadota</taxon>
        <taxon>Betaproteobacteria</taxon>
        <taxon>Burkholderiales</taxon>
        <taxon>Burkholderiaceae</taxon>
        <taxon>Cupriavidus</taxon>
    </lineage>
</organism>
<dbReference type="InterPro" id="IPR000182">
    <property type="entry name" value="GNAT_dom"/>
</dbReference>
<evidence type="ECO:0000256" key="2">
    <source>
        <dbReference type="ARBA" id="ARBA00023315"/>
    </source>
</evidence>
<evidence type="ECO:0000313" key="4">
    <source>
        <dbReference type="EMBL" id="AOZ06458.1"/>
    </source>
</evidence>
<dbReference type="InterPro" id="IPR016181">
    <property type="entry name" value="Acyl_CoA_acyltransferase"/>
</dbReference>